<evidence type="ECO:0000256" key="2">
    <source>
        <dbReference type="ARBA" id="ARBA00022801"/>
    </source>
</evidence>
<comment type="caution">
    <text evidence="4">The sequence shown here is derived from an EMBL/GenBank/DDBJ whole genome shotgun (WGS) entry which is preliminary data.</text>
</comment>
<dbReference type="AlphaFoldDB" id="A0A848I530"/>
<protein>
    <submittedName>
        <fullName evidence="4">Alpha/beta hydrolase</fullName>
    </submittedName>
</protein>
<keyword evidence="2 4" id="KW-0378">Hydrolase</keyword>
<evidence type="ECO:0000256" key="1">
    <source>
        <dbReference type="ARBA" id="ARBA00010515"/>
    </source>
</evidence>
<dbReference type="PANTHER" id="PTHR48081:SF30">
    <property type="entry name" value="ACETYL-HYDROLASE LIPR-RELATED"/>
    <property type="match status" value="1"/>
</dbReference>
<evidence type="ECO:0000259" key="3">
    <source>
        <dbReference type="Pfam" id="PF07859"/>
    </source>
</evidence>
<accession>A0A848I530</accession>
<dbReference type="PANTHER" id="PTHR48081">
    <property type="entry name" value="AB HYDROLASE SUPERFAMILY PROTEIN C4A8.06C"/>
    <property type="match status" value="1"/>
</dbReference>
<proteinExistence type="inferred from homology"/>
<dbReference type="InterPro" id="IPR013094">
    <property type="entry name" value="AB_hydrolase_3"/>
</dbReference>
<dbReference type="EMBL" id="JABBGJ010000005">
    <property type="protein sequence ID" value="NML97457.1"/>
    <property type="molecule type" value="Genomic_DNA"/>
</dbReference>
<dbReference type="Proteomes" id="UP000544134">
    <property type="component" value="Unassembled WGS sequence"/>
</dbReference>
<dbReference type="GO" id="GO:0004806">
    <property type="term" value="F:triacylglycerol lipase activity"/>
    <property type="evidence" value="ECO:0007669"/>
    <property type="project" value="TreeGrafter"/>
</dbReference>
<dbReference type="Gene3D" id="3.40.50.1820">
    <property type="entry name" value="alpha/beta hydrolase"/>
    <property type="match status" value="1"/>
</dbReference>
<evidence type="ECO:0000313" key="5">
    <source>
        <dbReference type="Proteomes" id="UP000544134"/>
    </source>
</evidence>
<dbReference type="SUPFAM" id="SSF53474">
    <property type="entry name" value="alpha/beta-Hydrolases"/>
    <property type="match status" value="1"/>
</dbReference>
<evidence type="ECO:0000313" key="4">
    <source>
        <dbReference type="EMBL" id="NML97457.1"/>
    </source>
</evidence>
<name>A0A848I530_9BURK</name>
<gene>
    <name evidence="4" type="ORF">HHL24_05760</name>
</gene>
<organism evidence="4 5">
    <name type="scientific">Paraburkholderia polaris</name>
    <dbReference type="NCBI Taxonomy" id="2728848"/>
    <lineage>
        <taxon>Bacteria</taxon>
        <taxon>Pseudomonadati</taxon>
        <taxon>Pseudomonadota</taxon>
        <taxon>Betaproteobacteria</taxon>
        <taxon>Burkholderiales</taxon>
        <taxon>Burkholderiaceae</taxon>
        <taxon>Paraburkholderia</taxon>
    </lineage>
</organism>
<sequence>MQRPTTESALGDFVVTHPLDPEDGVITTAARAMALPMKGKLRGIEAREPFDAMMERTVPRDDVSFESGTVGGIPGLWIHPAHSRSDEAILHLHAGWFSLGSAKAFRHLVGHIAARARASAFIPDYRLAPEHPFPAAVDDVLACYRGLEERGIRRIAVTGDSAGGNLALVLAARIASDAIFAKAALVGVAVLSPVTDLTLSGETYVTRADAEPYFTLPQVAELVGAYLGEGDPKLPLASPLHAQLSGLPPVRIHVGDDEVLLDDSRRYVERAVAAGTDARLDVWMGMPHGFAGSIGALKASTQALDAIGKFLAEKLLAGAGPHTAR</sequence>
<reference evidence="4 5" key="1">
    <citation type="submission" date="2020-04" db="EMBL/GenBank/DDBJ databases">
        <title>Paraburkholderia sp. RP-4-7 isolated from soil.</title>
        <authorList>
            <person name="Dahal R.H."/>
        </authorList>
    </citation>
    <scope>NUCLEOTIDE SEQUENCE [LARGE SCALE GENOMIC DNA]</scope>
    <source>
        <strain evidence="4 5">RP-4-7</strain>
    </source>
</reference>
<dbReference type="RefSeq" id="WP_169484545.1">
    <property type="nucleotide sequence ID" value="NZ_JABBGJ010000005.1"/>
</dbReference>
<dbReference type="InterPro" id="IPR050300">
    <property type="entry name" value="GDXG_lipolytic_enzyme"/>
</dbReference>
<comment type="similarity">
    <text evidence="1">Belongs to the 'GDXG' lipolytic enzyme family.</text>
</comment>
<dbReference type="Pfam" id="PF07859">
    <property type="entry name" value="Abhydrolase_3"/>
    <property type="match status" value="1"/>
</dbReference>
<dbReference type="InterPro" id="IPR029058">
    <property type="entry name" value="AB_hydrolase_fold"/>
</dbReference>
<keyword evidence="5" id="KW-1185">Reference proteome</keyword>
<feature type="domain" description="Alpha/beta hydrolase fold-3" evidence="3">
    <location>
        <begin position="89"/>
        <end position="291"/>
    </location>
</feature>